<dbReference type="NCBIfam" id="TIGR02282">
    <property type="entry name" value="MltB"/>
    <property type="match status" value="1"/>
</dbReference>
<feature type="active site" evidence="1">
    <location>
        <position position="160"/>
    </location>
</feature>
<dbReference type="PANTHER" id="PTHR30163:SF9">
    <property type="entry name" value="MEMBRANE-BOUND LYTIC MUREIN TRANSGLYCOSYLASE B"/>
    <property type="match status" value="1"/>
</dbReference>
<dbReference type="Pfam" id="PF13406">
    <property type="entry name" value="SLT_2"/>
    <property type="match status" value="1"/>
</dbReference>
<feature type="chain" id="PRO_5016349726" evidence="2">
    <location>
        <begin position="37"/>
        <end position="375"/>
    </location>
</feature>
<feature type="signal peptide" evidence="2">
    <location>
        <begin position="1"/>
        <end position="36"/>
    </location>
</feature>
<keyword evidence="5" id="KW-1185">Reference proteome</keyword>
<keyword evidence="2" id="KW-0732">Signal</keyword>
<organism evidence="4 5">
    <name type="scientific">Undibacterium pigrum</name>
    <dbReference type="NCBI Taxonomy" id="401470"/>
    <lineage>
        <taxon>Bacteria</taxon>
        <taxon>Pseudomonadati</taxon>
        <taxon>Pseudomonadota</taxon>
        <taxon>Betaproteobacteria</taxon>
        <taxon>Burkholderiales</taxon>
        <taxon>Oxalobacteraceae</taxon>
        <taxon>Undibacterium</taxon>
    </lineage>
</organism>
<gene>
    <name evidence="4" type="ORF">DFR42_10896</name>
</gene>
<dbReference type="Proteomes" id="UP000247792">
    <property type="component" value="Unassembled WGS sequence"/>
</dbReference>
<dbReference type="InterPro" id="IPR031304">
    <property type="entry name" value="SLT_2"/>
</dbReference>
<evidence type="ECO:0000313" key="4">
    <source>
        <dbReference type="EMBL" id="PXX40262.1"/>
    </source>
</evidence>
<dbReference type="SUPFAM" id="SSF53955">
    <property type="entry name" value="Lysozyme-like"/>
    <property type="match status" value="1"/>
</dbReference>
<dbReference type="GO" id="GO:0009253">
    <property type="term" value="P:peptidoglycan catabolic process"/>
    <property type="evidence" value="ECO:0007669"/>
    <property type="project" value="TreeGrafter"/>
</dbReference>
<comment type="caution">
    <text evidence="4">The sequence shown here is derived from an EMBL/GenBank/DDBJ whole genome shotgun (WGS) entry which is preliminary data.</text>
</comment>
<evidence type="ECO:0000256" key="1">
    <source>
        <dbReference type="PIRSR" id="PIRSR611757-1"/>
    </source>
</evidence>
<dbReference type="AlphaFoldDB" id="A0A318JJ76"/>
<dbReference type="GO" id="GO:0008933">
    <property type="term" value="F:peptidoglycan lytic transglycosylase activity"/>
    <property type="evidence" value="ECO:0007669"/>
    <property type="project" value="TreeGrafter"/>
</dbReference>
<dbReference type="PANTHER" id="PTHR30163">
    <property type="entry name" value="MEMBRANE-BOUND LYTIC MUREIN TRANSGLYCOSYLASE B"/>
    <property type="match status" value="1"/>
</dbReference>
<dbReference type="InterPro" id="IPR023346">
    <property type="entry name" value="Lysozyme-like_dom_sf"/>
</dbReference>
<dbReference type="EMBL" id="QJKB01000008">
    <property type="protein sequence ID" value="PXX40262.1"/>
    <property type="molecule type" value="Genomic_DNA"/>
</dbReference>
<evidence type="ECO:0000259" key="3">
    <source>
        <dbReference type="Pfam" id="PF13406"/>
    </source>
</evidence>
<accession>A0A318JJ76</accession>
<feature type="domain" description="Transglycosylase SLT" evidence="3">
    <location>
        <begin position="64"/>
        <end position="366"/>
    </location>
</feature>
<protein>
    <submittedName>
        <fullName evidence="4">Membrane-bound lytic murein transglycosylase B</fullName>
    </submittedName>
</protein>
<dbReference type="InterPro" id="IPR011757">
    <property type="entry name" value="Lytic_transglycosylase_MltB"/>
</dbReference>
<sequence length="375" mass="41497">MISYTTPVISKFGTLKNCICSLFIATALVTAGEASASTKKQVKKAAHSAAPVAKKDESHFQQWKEVSSFIDSMVSKHGFTEAELKATFKQVKYIETARQLMRPAPPGKPKNWKAYRARFVEPYRIEAGVAFWDKYADALAKAEREYGVPPEIIVGLIGVETIFGKQTGGFRVMDVLTTLAFDYPDTPTRDARMQFFRGELENMLLMARESSLDPFVFKGSYAGAIGWPQFMPGSIRKYAVDFDGDGKINLTDSPVDAIGSVAHYLSMHGWKRALPVAFPATLVVAEKSEQLNTALGKGLLASYQLQDLKAIATTASVEAPTTIQYGLVDLQNGNDATEYWLATENFYAITLYNRSYFYAMSVYDLGRVIAAARQK</sequence>
<dbReference type="Gene3D" id="1.10.8.350">
    <property type="entry name" value="Bacterial muramidase"/>
    <property type="match status" value="1"/>
</dbReference>
<dbReference type="CDD" id="cd13399">
    <property type="entry name" value="Slt35-like"/>
    <property type="match status" value="1"/>
</dbReference>
<evidence type="ECO:0000313" key="5">
    <source>
        <dbReference type="Proteomes" id="UP000247792"/>
    </source>
</evidence>
<dbReference type="FunFam" id="1.10.8.350:FF:000001">
    <property type="entry name" value="Lytic murein transglycosylase B"/>
    <property type="match status" value="1"/>
</dbReference>
<name>A0A318JJ76_9BURK</name>
<reference evidence="4 5" key="1">
    <citation type="submission" date="2018-05" db="EMBL/GenBank/DDBJ databases">
        <title>Genomic Encyclopedia of Type Strains, Phase IV (KMG-IV): sequencing the most valuable type-strain genomes for metagenomic binning, comparative biology and taxonomic classification.</title>
        <authorList>
            <person name="Goeker M."/>
        </authorList>
    </citation>
    <scope>NUCLEOTIDE SEQUENCE [LARGE SCALE GENOMIC DNA]</scope>
    <source>
        <strain evidence="4 5">DSM 19792</strain>
    </source>
</reference>
<dbReference type="InterPro" id="IPR043426">
    <property type="entry name" value="MltB-like"/>
</dbReference>
<evidence type="ECO:0000256" key="2">
    <source>
        <dbReference type="SAM" id="SignalP"/>
    </source>
</evidence>
<proteinExistence type="predicted"/>
<dbReference type="Gene3D" id="1.10.530.10">
    <property type="match status" value="1"/>
</dbReference>